<gene>
    <name evidence="2" type="ORF">O181_057403</name>
</gene>
<organism evidence="2 3">
    <name type="scientific">Austropuccinia psidii MF-1</name>
    <dbReference type="NCBI Taxonomy" id="1389203"/>
    <lineage>
        <taxon>Eukaryota</taxon>
        <taxon>Fungi</taxon>
        <taxon>Dikarya</taxon>
        <taxon>Basidiomycota</taxon>
        <taxon>Pucciniomycotina</taxon>
        <taxon>Pucciniomycetes</taxon>
        <taxon>Pucciniales</taxon>
        <taxon>Sphaerophragmiaceae</taxon>
        <taxon>Austropuccinia</taxon>
    </lineage>
</organism>
<dbReference type="AlphaFoldDB" id="A0A9Q3HUG3"/>
<evidence type="ECO:0000256" key="1">
    <source>
        <dbReference type="SAM" id="MobiDB-lite"/>
    </source>
</evidence>
<feature type="region of interest" description="Disordered" evidence="1">
    <location>
        <begin position="1"/>
        <end position="24"/>
    </location>
</feature>
<protein>
    <submittedName>
        <fullName evidence="2">Uncharacterized protein</fullName>
    </submittedName>
</protein>
<reference evidence="2" key="1">
    <citation type="submission" date="2021-03" db="EMBL/GenBank/DDBJ databases">
        <title>Draft genome sequence of rust myrtle Austropuccinia psidii MF-1, a brazilian biotype.</title>
        <authorList>
            <person name="Quecine M.C."/>
            <person name="Pachon D.M.R."/>
            <person name="Bonatelli M.L."/>
            <person name="Correr F.H."/>
            <person name="Franceschini L.M."/>
            <person name="Leite T.F."/>
            <person name="Margarido G.R.A."/>
            <person name="Almeida C.A."/>
            <person name="Ferrarezi J.A."/>
            <person name="Labate C.A."/>
        </authorList>
    </citation>
    <scope>NUCLEOTIDE SEQUENCE</scope>
    <source>
        <strain evidence="2">MF-1</strain>
    </source>
</reference>
<dbReference type="Proteomes" id="UP000765509">
    <property type="component" value="Unassembled WGS sequence"/>
</dbReference>
<sequence>MVKKADQKCFPQRPTPAASVRQRINQQDIQRQRIEQEDKTLGPRFLPSQRDTLRQDGRIGMGLEEKDESGLVAQGSRTNSTQCFCISLLTSTKELAQPRVGTRL</sequence>
<evidence type="ECO:0000313" key="2">
    <source>
        <dbReference type="EMBL" id="MBW0517688.1"/>
    </source>
</evidence>
<keyword evidence="3" id="KW-1185">Reference proteome</keyword>
<comment type="caution">
    <text evidence="2">The sequence shown here is derived from an EMBL/GenBank/DDBJ whole genome shotgun (WGS) entry which is preliminary data.</text>
</comment>
<proteinExistence type="predicted"/>
<accession>A0A9Q3HUG3</accession>
<evidence type="ECO:0000313" key="3">
    <source>
        <dbReference type="Proteomes" id="UP000765509"/>
    </source>
</evidence>
<name>A0A9Q3HUG3_9BASI</name>
<dbReference type="EMBL" id="AVOT02026116">
    <property type="protein sequence ID" value="MBW0517688.1"/>
    <property type="molecule type" value="Genomic_DNA"/>
</dbReference>